<reference evidence="2 3" key="1">
    <citation type="submission" date="2023-11" db="EMBL/GenBank/DDBJ databases">
        <title>Halocaridina rubra genome assembly.</title>
        <authorList>
            <person name="Smith C."/>
        </authorList>
    </citation>
    <scope>NUCLEOTIDE SEQUENCE [LARGE SCALE GENOMIC DNA]</scope>
    <source>
        <strain evidence="2">EP-1</strain>
        <tissue evidence="2">Whole</tissue>
    </source>
</reference>
<accession>A0AAN8XDV1</accession>
<protein>
    <recommendedName>
        <fullName evidence="1">DUF4789 domain-containing protein</fullName>
    </recommendedName>
</protein>
<dbReference type="InterPro" id="IPR031993">
    <property type="entry name" value="DUF4789"/>
</dbReference>
<organism evidence="2 3">
    <name type="scientific">Halocaridina rubra</name>
    <name type="common">Hawaiian red shrimp</name>
    <dbReference type="NCBI Taxonomy" id="373956"/>
    <lineage>
        <taxon>Eukaryota</taxon>
        <taxon>Metazoa</taxon>
        <taxon>Ecdysozoa</taxon>
        <taxon>Arthropoda</taxon>
        <taxon>Crustacea</taxon>
        <taxon>Multicrustacea</taxon>
        <taxon>Malacostraca</taxon>
        <taxon>Eumalacostraca</taxon>
        <taxon>Eucarida</taxon>
        <taxon>Decapoda</taxon>
        <taxon>Pleocyemata</taxon>
        <taxon>Caridea</taxon>
        <taxon>Atyoidea</taxon>
        <taxon>Atyidae</taxon>
        <taxon>Halocaridina</taxon>
    </lineage>
</organism>
<dbReference type="EMBL" id="JAXCGZ010006505">
    <property type="protein sequence ID" value="KAK7079713.1"/>
    <property type="molecule type" value="Genomic_DNA"/>
</dbReference>
<dbReference type="AlphaFoldDB" id="A0AAN8XDV1"/>
<feature type="domain" description="DUF4789" evidence="1">
    <location>
        <begin position="26"/>
        <end position="119"/>
    </location>
</feature>
<sequence>MARPCETGQAFLSGRGCVSLKTTNACPSGQFLINNEHGNGYCDCQPGKAYHSPSKACYRVYSQGPCLPGEIYKVLDDYRSSRAQCIPNPCPRENMVKLDSKCHVNSRGTCYPLGEKGPCVTGVLAIDQVLLEPACFLESDSHTLFSRLHNQCPIGESIDESGTCRVPFRISDTRKCHRGSLRDQEGRCRGHFSPSSLEEGTSLCPNNMIMIGGACYRVSG</sequence>
<gene>
    <name evidence="2" type="ORF">SK128_026933</name>
</gene>
<dbReference type="PANTHER" id="PTHR21177">
    <property type="entry name" value="IP06524P-RELATED"/>
    <property type="match status" value="1"/>
</dbReference>
<name>A0AAN8XDV1_HALRR</name>
<evidence type="ECO:0000313" key="3">
    <source>
        <dbReference type="Proteomes" id="UP001381693"/>
    </source>
</evidence>
<proteinExistence type="predicted"/>
<dbReference type="Proteomes" id="UP001381693">
    <property type="component" value="Unassembled WGS sequence"/>
</dbReference>
<evidence type="ECO:0000313" key="2">
    <source>
        <dbReference type="EMBL" id="KAK7079713.1"/>
    </source>
</evidence>
<dbReference type="PANTHER" id="PTHR21177:SF7">
    <property type="entry name" value="GH11627P"/>
    <property type="match status" value="1"/>
</dbReference>
<dbReference type="Pfam" id="PF16033">
    <property type="entry name" value="DUF4789"/>
    <property type="match status" value="1"/>
</dbReference>
<evidence type="ECO:0000259" key="1">
    <source>
        <dbReference type="Pfam" id="PF16033"/>
    </source>
</evidence>
<comment type="caution">
    <text evidence="2">The sequence shown here is derived from an EMBL/GenBank/DDBJ whole genome shotgun (WGS) entry which is preliminary data.</text>
</comment>
<keyword evidence="3" id="KW-1185">Reference proteome</keyword>